<reference evidence="4" key="2">
    <citation type="submission" date="2023-07" db="EMBL/GenBank/DDBJ databases">
        <title>Identification of Pectobacterium versatile causing blackleg of potato from New York State with a whole genome sequencing approach.</title>
        <authorList>
            <person name="Ma X."/>
            <person name="Swingle B."/>
        </authorList>
    </citation>
    <scope>NUCLEOTIDE SEQUENCE [LARGE SCALE GENOMIC DNA]</scope>
    <source>
        <strain evidence="4">NY1588A</strain>
    </source>
</reference>
<reference evidence="2 3" key="1">
    <citation type="journal article" date="2018" name="BMC Genomics">
        <title>High genomic variability in the plant pathogenic bacterium Pectobacterium parmentieri deciphered from de novo assembled complete genomes.</title>
        <authorList>
            <person name="Zoledowska S."/>
            <person name="Motyka-Pomagruk A."/>
            <person name="Sledz W."/>
            <person name="Mengoni A."/>
            <person name="Lojkowska E."/>
        </authorList>
    </citation>
    <scope>NUCLEOTIDE SEQUENCE [LARGE SCALE GENOMIC DNA]</scope>
    <source>
        <strain evidence="2 3">IFB5626</strain>
    </source>
</reference>
<name>A0A8B3FL51_PECPM</name>
<dbReference type="EMBL" id="WABS01000003">
    <property type="protein sequence ID" value="MBI0553377.1"/>
    <property type="molecule type" value="Genomic_DNA"/>
</dbReference>
<dbReference type="Proteomes" id="UP001194579">
    <property type="component" value="Unassembled WGS sequence"/>
</dbReference>
<protein>
    <recommendedName>
        <fullName evidence="5">DUF5625 domain-containing protein</fullName>
    </recommendedName>
</protein>
<evidence type="ECO:0000313" key="1">
    <source>
        <dbReference type="EMBL" id="MBI0553377.1"/>
    </source>
</evidence>
<sequence>MKKILLLIGILLGVGLTLSYQWVNPPFNNPYFFLSPKISTDTPINIPIKLYEKGDEIDFTFWKTPLPLSRFFLITPLESPSSHIVLKIKSTENLSVGFYTSDIFIGGGPIKDIEESPIFNVELYKINNDLTEKLILKKVHRQKYYIDKESQRLSRSPAEAFGLVDLSSEPYGQYRIKVKVLGDWPELKIDNLHYFITIETYFVK</sequence>
<dbReference type="GeneID" id="45851386"/>
<dbReference type="OrthoDB" id="6443699at2"/>
<comment type="caution">
    <text evidence="2">The sequence shown here is derived from an EMBL/GenBank/DDBJ whole genome shotgun (WGS) entry which is preliminary data.</text>
</comment>
<gene>
    <name evidence="2" type="ORF">C5E00_18215</name>
    <name evidence="1" type="ORF">F6Q06_02565</name>
</gene>
<evidence type="ECO:0008006" key="5">
    <source>
        <dbReference type="Google" id="ProtNLM"/>
    </source>
</evidence>
<dbReference type="Proteomes" id="UP000269665">
    <property type="component" value="Unassembled WGS sequence"/>
</dbReference>
<dbReference type="AlphaFoldDB" id="A0A8B3FL51"/>
<keyword evidence="4" id="KW-1185">Reference proteome</keyword>
<organism evidence="2 3">
    <name type="scientific">Pectobacterium parmentieri</name>
    <dbReference type="NCBI Taxonomy" id="1905730"/>
    <lineage>
        <taxon>Bacteria</taxon>
        <taxon>Pseudomonadati</taxon>
        <taxon>Pseudomonadota</taxon>
        <taxon>Gammaproteobacteria</taxon>
        <taxon>Enterobacterales</taxon>
        <taxon>Pectobacteriaceae</taxon>
        <taxon>Pectobacterium</taxon>
    </lineage>
</organism>
<evidence type="ECO:0000313" key="4">
    <source>
        <dbReference type="Proteomes" id="UP001194579"/>
    </source>
</evidence>
<reference evidence="1" key="3">
    <citation type="submission" date="2024-05" db="EMBL/GenBank/DDBJ databases">
        <title>Identification of Pectobacterium versatile causing blackleg of potato from New York State with a whole genome sequencing approach.</title>
        <authorList>
            <person name="Ma X."/>
            <person name="Swingle B."/>
        </authorList>
    </citation>
    <scope>NUCLEOTIDE SEQUENCE</scope>
    <source>
        <strain evidence="1">NY1588A</strain>
    </source>
</reference>
<accession>A0A8B3FL51</accession>
<dbReference type="RefSeq" id="WP_025919943.1">
    <property type="nucleotide sequence ID" value="NZ_BSWE01000007.1"/>
</dbReference>
<proteinExistence type="predicted"/>
<evidence type="ECO:0000313" key="3">
    <source>
        <dbReference type="Proteomes" id="UP000269665"/>
    </source>
</evidence>
<dbReference type="EMBL" id="PSZG01000001">
    <property type="protein sequence ID" value="RKO78578.1"/>
    <property type="molecule type" value="Genomic_DNA"/>
</dbReference>
<evidence type="ECO:0000313" key="2">
    <source>
        <dbReference type="EMBL" id="RKO78578.1"/>
    </source>
</evidence>
<dbReference type="KEGG" id="ppar:A8F97_18165"/>